<evidence type="ECO:0000256" key="9">
    <source>
        <dbReference type="ARBA" id="ARBA00022781"/>
    </source>
</evidence>
<evidence type="ECO:0000256" key="7">
    <source>
        <dbReference type="ARBA" id="ARBA00022692"/>
    </source>
</evidence>
<comment type="subcellular location">
    <subcellularLocation>
        <location evidence="1">Cell inner membrane</location>
        <topology evidence="1">Multi-pass membrane protein</topology>
    </subcellularLocation>
</comment>
<dbReference type="InterPro" id="IPR002898">
    <property type="entry name" value="MotA_ExbB_proton_chnl"/>
</dbReference>
<evidence type="ECO:0000256" key="11">
    <source>
        <dbReference type="ARBA" id="ARBA00023065"/>
    </source>
</evidence>
<comment type="caution">
    <text evidence="16">The sequence shown here is derived from an EMBL/GenBank/DDBJ whole genome shotgun (WGS) entry which is preliminary data.</text>
</comment>
<evidence type="ECO:0000256" key="5">
    <source>
        <dbReference type="ARBA" id="ARBA00022500"/>
    </source>
</evidence>
<organism evidence="16 17">
    <name type="scientific">Acidithiobacillus concretivorus</name>
    <dbReference type="NCBI Taxonomy" id="3063952"/>
    <lineage>
        <taxon>Bacteria</taxon>
        <taxon>Pseudomonadati</taxon>
        <taxon>Pseudomonadota</taxon>
        <taxon>Acidithiobacillia</taxon>
        <taxon>Acidithiobacillales</taxon>
        <taxon>Acidithiobacillaceae</taxon>
        <taxon>Acidithiobacillus</taxon>
    </lineage>
</organism>
<feature type="transmembrane region" description="Helical" evidence="13">
    <location>
        <begin position="7"/>
        <end position="29"/>
    </location>
</feature>
<keyword evidence="16" id="KW-0282">Flagellum</keyword>
<dbReference type="NCBIfam" id="TIGR03818">
    <property type="entry name" value="MotA1"/>
    <property type="match status" value="1"/>
</dbReference>
<feature type="transmembrane region" description="Helical" evidence="13">
    <location>
        <begin position="197"/>
        <end position="220"/>
    </location>
</feature>
<evidence type="ECO:0000256" key="1">
    <source>
        <dbReference type="ARBA" id="ARBA00004429"/>
    </source>
</evidence>
<keyword evidence="9" id="KW-0375">Hydrogen ion transport</keyword>
<dbReference type="InterPro" id="IPR000540">
    <property type="entry name" value="Flag_MotA_CS"/>
</dbReference>
<keyword evidence="12 13" id="KW-0472">Membrane</keyword>
<accession>A0ABS5ZQM2</accession>
<keyword evidence="16" id="KW-0966">Cell projection</keyword>
<keyword evidence="16" id="KW-0969">Cilium</keyword>
<evidence type="ECO:0000256" key="13">
    <source>
        <dbReference type="SAM" id="Phobius"/>
    </source>
</evidence>
<dbReference type="PANTHER" id="PTHR30433:SF4">
    <property type="entry name" value="MOTILITY PROTEIN A"/>
    <property type="match status" value="1"/>
</dbReference>
<evidence type="ECO:0000256" key="8">
    <source>
        <dbReference type="ARBA" id="ARBA00022779"/>
    </source>
</evidence>
<evidence type="ECO:0000256" key="3">
    <source>
        <dbReference type="ARBA" id="ARBA00022448"/>
    </source>
</evidence>
<dbReference type="PROSITE" id="PS01307">
    <property type="entry name" value="MOTA"/>
    <property type="match status" value="1"/>
</dbReference>
<keyword evidence="7 13" id="KW-0812">Transmembrane</keyword>
<dbReference type="InterPro" id="IPR047055">
    <property type="entry name" value="MotA-like"/>
</dbReference>
<name>A0ABS5ZQM2_9PROT</name>
<keyword evidence="8" id="KW-0283">Flagellar rotation</keyword>
<proteinExistence type="inferred from homology"/>
<keyword evidence="17" id="KW-1185">Reference proteome</keyword>
<feature type="transmembrane region" description="Helical" evidence="13">
    <location>
        <begin position="35"/>
        <end position="54"/>
    </location>
</feature>
<feature type="domain" description="MotA/TolQ/ExbB proton channel" evidence="14">
    <location>
        <begin position="137"/>
        <end position="235"/>
    </location>
</feature>
<dbReference type="InterPro" id="IPR022522">
    <property type="entry name" value="Flagellar_motor_stator_MotA"/>
</dbReference>
<evidence type="ECO:0000256" key="12">
    <source>
        <dbReference type="ARBA" id="ARBA00023136"/>
    </source>
</evidence>
<evidence type="ECO:0000313" key="16">
    <source>
        <dbReference type="EMBL" id="MBU2738785.1"/>
    </source>
</evidence>
<gene>
    <name evidence="16" type="primary">motA</name>
    <name evidence="16" type="ORF">HJG40_08290</name>
</gene>
<keyword evidence="3" id="KW-0813">Transport</keyword>
<comment type="similarity">
    <text evidence="2">Belongs to the MotA family.</text>
</comment>
<feature type="transmembrane region" description="Helical" evidence="13">
    <location>
        <begin position="164"/>
        <end position="185"/>
    </location>
</feature>
<dbReference type="InterPro" id="IPR046786">
    <property type="entry name" value="MotA_N"/>
</dbReference>
<evidence type="ECO:0000256" key="10">
    <source>
        <dbReference type="ARBA" id="ARBA00022989"/>
    </source>
</evidence>
<evidence type="ECO:0000256" key="6">
    <source>
        <dbReference type="ARBA" id="ARBA00022519"/>
    </source>
</evidence>
<keyword evidence="5" id="KW-0145">Chemotaxis</keyword>
<dbReference type="Pfam" id="PF20560">
    <property type="entry name" value="MotA_N"/>
    <property type="match status" value="1"/>
</dbReference>
<protein>
    <submittedName>
        <fullName evidence="16">Flagellar motor stator protein MotA</fullName>
    </submittedName>
</protein>
<evidence type="ECO:0000259" key="15">
    <source>
        <dbReference type="Pfam" id="PF20560"/>
    </source>
</evidence>
<keyword evidence="4" id="KW-1003">Cell membrane</keyword>
<dbReference type="RefSeq" id="WP_215863744.1">
    <property type="nucleotide sequence ID" value="NZ_JABELD010000057.1"/>
</dbReference>
<evidence type="ECO:0000256" key="2">
    <source>
        <dbReference type="ARBA" id="ARBA00008038"/>
    </source>
</evidence>
<evidence type="ECO:0000256" key="4">
    <source>
        <dbReference type="ARBA" id="ARBA00022475"/>
    </source>
</evidence>
<reference evidence="16 17" key="1">
    <citation type="journal article" date="2021" name="ISME J.">
        <title>Genomic evolution of the class Acidithiobacillia: deep-branching Proteobacteria living in extreme acidic conditions.</title>
        <authorList>
            <person name="Moya-Beltran A."/>
            <person name="Beard S."/>
            <person name="Rojas-Villalobos C."/>
            <person name="Issotta F."/>
            <person name="Gallardo Y."/>
            <person name="Ulloa R."/>
            <person name="Giaveno A."/>
            <person name="Degli Esposti M."/>
            <person name="Johnson D.B."/>
            <person name="Quatrini R."/>
        </authorList>
    </citation>
    <scope>NUCLEOTIDE SEQUENCE [LARGE SCALE GENOMIC DNA]</scope>
    <source>
        <strain evidence="16 17">ATCC 19703</strain>
    </source>
</reference>
<keyword evidence="6" id="KW-0997">Cell inner membrane</keyword>
<keyword evidence="10 13" id="KW-1133">Transmembrane helix</keyword>
<sequence>MFLIIGYVIALGAIFGGFMLEGGAITALIQPYELLMIGGGAFGAFFAATFPRTFKAVIKSLPLAFKGSKYNKAVYMELLSLLNELFGKIRQGGLMSIEGDVDDPAASELFKKYPRIVADHHVMEFMTDYLRLMIGGNLGAFEMENLMDVDIDTHHREMEIPIHALVRTADGMPAFGIVAAVMGVVNTMGSVDKPPSVLGELIAAALVGTFLGILLGYAVLSPLASRMEDRAAEGSKIFECIKVALLATMNAYPPQVAVEFGRKVLYSTERPSFQELDNHLRELKGK</sequence>
<dbReference type="Pfam" id="PF01618">
    <property type="entry name" value="MotA_ExbB"/>
    <property type="match status" value="1"/>
</dbReference>
<feature type="domain" description="Motility protein A N-terminal" evidence="15">
    <location>
        <begin position="4"/>
        <end position="93"/>
    </location>
</feature>
<evidence type="ECO:0000313" key="17">
    <source>
        <dbReference type="Proteomes" id="UP001197028"/>
    </source>
</evidence>
<dbReference type="EMBL" id="JABELD010000057">
    <property type="protein sequence ID" value="MBU2738785.1"/>
    <property type="molecule type" value="Genomic_DNA"/>
</dbReference>
<dbReference type="Proteomes" id="UP001197028">
    <property type="component" value="Unassembled WGS sequence"/>
</dbReference>
<dbReference type="PANTHER" id="PTHR30433">
    <property type="entry name" value="CHEMOTAXIS PROTEIN MOTA"/>
    <property type="match status" value="1"/>
</dbReference>
<evidence type="ECO:0000259" key="14">
    <source>
        <dbReference type="Pfam" id="PF01618"/>
    </source>
</evidence>
<keyword evidence="11" id="KW-0406">Ion transport</keyword>